<dbReference type="GO" id="GO:0008643">
    <property type="term" value="P:carbohydrate transport"/>
    <property type="evidence" value="ECO:0007669"/>
    <property type="project" value="InterPro"/>
</dbReference>
<feature type="transmembrane region" description="Helical" evidence="2">
    <location>
        <begin position="360"/>
        <end position="382"/>
    </location>
</feature>
<accession>A0A1M6SZD7</accession>
<feature type="transmembrane region" description="Helical" evidence="2">
    <location>
        <begin position="403"/>
        <end position="427"/>
    </location>
</feature>
<dbReference type="InterPro" id="IPR039672">
    <property type="entry name" value="MFS_2"/>
</dbReference>
<feature type="transmembrane region" description="Helical" evidence="2">
    <location>
        <begin position="301"/>
        <end position="324"/>
    </location>
</feature>
<keyword evidence="2" id="KW-1133">Transmembrane helix</keyword>
<dbReference type="SUPFAM" id="SSF103473">
    <property type="entry name" value="MFS general substrate transporter"/>
    <property type="match status" value="1"/>
</dbReference>
<sequence length="497" mass="55721">MVIFSLPLQQFFTQQYMNKFASQQVSLGEKVGYSLGDAAANLVFQMMMIFQLKFYTDVFGLNGAIAGSILMIASLSAIIVDPSIGLLTDRTHTRWGKFRPWMLWTVIPFCLFYVLAFYNPGIHEKSHVAMYATASYVLLMTAYSFNNIPYTSLGGVMTSDIRERTSITTVRFVVVTIVQFVVQGLTLPMVNHFSEDSTLQHGWTCTIAIFACIAFIFFIITFAVTKERIQPPPRQQISVREDIKNTFSSVSWNSMALLTFSLFVTLAMWGSAMNFYFQYNVDQKSLYDFLSHFMTLHPDNAYSVGFSVFNMMGAIVQFVGVICFSQYLANKFGKRNTFKVCLSMTAFLTALFCIPEPTDVGLLFLINFLRSLAYAPTIPLLWAMIGDVADHIEYENHRRATGFCFSGIVLALKLGLGFGGAIAGIFISMFGYVSGGEATIQNESAMMGIRLVSSIVPAVLFMVGVVALHYYPITKEYNENMQAELAARRRFANQNNV</sequence>
<dbReference type="GO" id="GO:0005886">
    <property type="term" value="C:plasma membrane"/>
    <property type="evidence" value="ECO:0007669"/>
    <property type="project" value="TreeGrafter"/>
</dbReference>
<dbReference type="Pfam" id="PF13347">
    <property type="entry name" value="MFS_2"/>
    <property type="match status" value="1"/>
</dbReference>
<keyword evidence="2" id="KW-0472">Membrane</keyword>
<evidence type="ECO:0000313" key="4">
    <source>
        <dbReference type="Proteomes" id="UP000184130"/>
    </source>
</evidence>
<dbReference type="CDD" id="cd17332">
    <property type="entry name" value="MFS_MelB_like"/>
    <property type="match status" value="1"/>
</dbReference>
<dbReference type="PANTHER" id="PTHR11328:SF24">
    <property type="entry name" value="MAJOR FACILITATOR SUPERFAMILY (MFS) PROFILE DOMAIN-CONTAINING PROTEIN"/>
    <property type="match status" value="1"/>
</dbReference>
<comment type="similarity">
    <text evidence="1">Belongs to the sodium:galactoside symporter (TC 2.A.2) family.</text>
</comment>
<dbReference type="PANTHER" id="PTHR11328">
    <property type="entry name" value="MAJOR FACILITATOR SUPERFAMILY DOMAIN-CONTAINING PROTEIN"/>
    <property type="match status" value="1"/>
</dbReference>
<keyword evidence="2" id="KW-0812">Transmembrane</keyword>
<dbReference type="AlphaFoldDB" id="A0A1M6SZD7"/>
<protein>
    <submittedName>
        <fullName evidence="3">Glycoside/pentoside/hexuronide:cation symporter, GPH family</fullName>
    </submittedName>
</protein>
<feature type="transmembrane region" description="Helical" evidence="2">
    <location>
        <begin position="58"/>
        <end position="80"/>
    </location>
</feature>
<evidence type="ECO:0000256" key="1">
    <source>
        <dbReference type="ARBA" id="ARBA00009617"/>
    </source>
</evidence>
<reference evidence="3 4" key="1">
    <citation type="submission" date="2016-11" db="EMBL/GenBank/DDBJ databases">
        <authorList>
            <person name="Jaros S."/>
            <person name="Januszkiewicz K."/>
            <person name="Wedrychowicz H."/>
        </authorList>
    </citation>
    <scope>NUCLEOTIDE SEQUENCE [LARGE SCALE GENOMIC DNA]</scope>
    <source>
        <strain evidence="3 4">KHT3</strain>
    </source>
</reference>
<dbReference type="Gene3D" id="1.20.1250.20">
    <property type="entry name" value="MFS general substrate transporter like domains"/>
    <property type="match status" value="2"/>
</dbReference>
<dbReference type="InterPro" id="IPR036259">
    <property type="entry name" value="MFS_trans_sf"/>
</dbReference>
<dbReference type="EMBL" id="FRBD01000004">
    <property type="protein sequence ID" value="SHK50071.1"/>
    <property type="molecule type" value="Genomic_DNA"/>
</dbReference>
<feature type="transmembrane region" description="Helical" evidence="2">
    <location>
        <begin position="201"/>
        <end position="224"/>
    </location>
</feature>
<feature type="transmembrane region" description="Helical" evidence="2">
    <location>
        <begin position="169"/>
        <end position="189"/>
    </location>
</feature>
<name>A0A1M6SZD7_XYLRU</name>
<feature type="transmembrane region" description="Helical" evidence="2">
    <location>
        <begin position="128"/>
        <end position="148"/>
    </location>
</feature>
<feature type="transmembrane region" description="Helical" evidence="2">
    <location>
        <begin position="447"/>
        <end position="471"/>
    </location>
</feature>
<dbReference type="Proteomes" id="UP000184130">
    <property type="component" value="Unassembled WGS sequence"/>
</dbReference>
<evidence type="ECO:0000313" key="3">
    <source>
        <dbReference type="EMBL" id="SHK50071.1"/>
    </source>
</evidence>
<organism evidence="3 4">
    <name type="scientific">Xylanibacter ruminicola</name>
    <name type="common">Prevotella ruminicola</name>
    <dbReference type="NCBI Taxonomy" id="839"/>
    <lineage>
        <taxon>Bacteria</taxon>
        <taxon>Pseudomonadati</taxon>
        <taxon>Bacteroidota</taxon>
        <taxon>Bacteroidia</taxon>
        <taxon>Bacteroidales</taxon>
        <taxon>Prevotellaceae</taxon>
        <taxon>Xylanibacter</taxon>
    </lineage>
</organism>
<evidence type="ECO:0000256" key="2">
    <source>
        <dbReference type="SAM" id="Phobius"/>
    </source>
</evidence>
<gene>
    <name evidence="3" type="ORF">SAMN05216463_104135</name>
</gene>
<feature type="transmembrane region" description="Helical" evidence="2">
    <location>
        <begin position="101"/>
        <end position="122"/>
    </location>
</feature>
<proteinExistence type="inferred from homology"/>
<dbReference type="GO" id="GO:0015293">
    <property type="term" value="F:symporter activity"/>
    <property type="evidence" value="ECO:0007669"/>
    <property type="project" value="InterPro"/>
</dbReference>
<feature type="transmembrane region" description="Helical" evidence="2">
    <location>
        <begin position="336"/>
        <end position="354"/>
    </location>
</feature>
<feature type="transmembrane region" description="Helical" evidence="2">
    <location>
        <begin position="255"/>
        <end position="277"/>
    </location>
</feature>